<evidence type="ECO:0000256" key="3">
    <source>
        <dbReference type="ARBA" id="ARBA00012668"/>
    </source>
</evidence>
<dbReference type="InParanoid" id="W2S707"/>
<evidence type="ECO:0000256" key="7">
    <source>
        <dbReference type="ARBA" id="ARBA00022982"/>
    </source>
</evidence>
<keyword evidence="6 13" id="KW-0812">Transmembrane</keyword>
<sequence>MDLNYIYAIVVGSVFFSFMILAGMPHAVRIIRYVSSVMSKHMVHRYTLQRHRLAGPWSRAGIVLQTTYIATNLTCIVVRVSSAKPHISTLPRAGLRAGQLCIVNLIVVFVASHLSLLADLLGVNLGTVRQVHRSAAVMAVVLALFHTTVAIALRASFDLDLPENLFAVIGASSLGFVALLSIRICRRPSYECFLWTHRALSVLTIFSVWRHLPLDKTYPRYCLYIVVGLYLLLCTVQAGIIIRRTGIFQSGHARAHVTHAHGAIRIRIQCQKPLEIKAGQYINLWMPSVSFWSFLQAHPFVVISWAEQPQDYLELFIEPRRGLTRELLYHAQHGRAEHSPVLFSGPHGKSVCIDGYGSVLMIASDFGIAAQLPYLKRLIHGYNARQLEARRVHLVWQIQDLDVTIAAQALLNEALTEDTLDNGWILAISIYCQSNTVHAKSFGKRANLYSGKAPLQDILQFELAGRHSVKKPIQSGDWLPQRFVDAGPEIEIERSSEILVTVSAVNDTRDELRYLMKDFLGNGVHLSELDYQPPPH</sequence>
<dbReference type="STRING" id="1220924.W2S707"/>
<keyword evidence="16" id="KW-1185">Reference proteome</keyword>
<keyword evidence="7" id="KW-0249">Electron transport</keyword>
<dbReference type="GO" id="GO:0006826">
    <property type="term" value="P:iron ion transport"/>
    <property type="evidence" value="ECO:0007669"/>
    <property type="project" value="TreeGrafter"/>
</dbReference>
<dbReference type="RefSeq" id="XP_008713530.1">
    <property type="nucleotide sequence ID" value="XM_008715308.1"/>
</dbReference>
<dbReference type="Pfam" id="PF08022">
    <property type="entry name" value="FAD_binding_8"/>
    <property type="match status" value="1"/>
</dbReference>
<dbReference type="GO" id="GO:0052851">
    <property type="term" value="F:ferric-chelate reductase (NADPH) activity"/>
    <property type="evidence" value="ECO:0007669"/>
    <property type="project" value="UniProtKB-EC"/>
</dbReference>
<dbReference type="eggNOG" id="KOG0039">
    <property type="taxonomic scope" value="Eukaryota"/>
</dbReference>
<dbReference type="Pfam" id="PF08030">
    <property type="entry name" value="NAD_binding_6"/>
    <property type="match status" value="1"/>
</dbReference>
<evidence type="ECO:0000259" key="14">
    <source>
        <dbReference type="PROSITE" id="PS51384"/>
    </source>
</evidence>
<proteinExistence type="inferred from homology"/>
<evidence type="ECO:0000256" key="6">
    <source>
        <dbReference type="ARBA" id="ARBA00022692"/>
    </source>
</evidence>
<dbReference type="InterPro" id="IPR013130">
    <property type="entry name" value="Fe3_Rdtase_TM_dom"/>
</dbReference>
<comment type="subcellular location">
    <subcellularLocation>
        <location evidence="1">Cell membrane</location>
        <topology evidence="1">Multi-pass membrane protein</topology>
    </subcellularLocation>
</comment>
<dbReference type="PANTHER" id="PTHR32361">
    <property type="entry name" value="FERRIC/CUPRIC REDUCTASE TRANSMEMBRANE COMPONENT"/>
    <property type="match status" value="1"/>
</dbReference>
<dbReference type="OrthoDB" id="4112385at2759"/>
<accession>W2S707</accession>
<dbReference type="SUPFAM" id="SSF63380">
    <property type="entry name" value="Riboflavin synthase domain-like"/>
    <property type="match status" value="1"/>
</dbReference>
<evidence type="ECO:0000313" key="16">
    <source>
        <dbReference type="Proteomes" id="UP000030752"/>
    </source>
</evidence>
<dbReference type="GO" id="GO:0006879">
    <property type="term" value="P:intracellular iron ion homeostasis"/>
    <property type="evidence" value="ECO:0007669"/>
    <property type="project" value="TreeGrafter"/>
</dbReference>
<dbReference type="EC" id="1.16.1.9" evidence="3"/>
<evidence type="ECO:0000256" key="2">
    <source>
        <dbReference type="ARBA" id="ARBA00006278"/>
    </source>
</evidence>
<keyword evidence="11 13" id="KW-0472">Membrane</keyword>
<dbReference type="InterPro" id="IPR017927">
    <property type="entry name" value="FAD-bd_FR_type"/>
</dbReference>
<dbReference type="InterPro" id="IPR039261">
    <property type="entry name" value="FNR_nucleotide-bd"/>
</dbReference>
<feature type="transmembrane region" description="Helical" evidence="13">
    <location>
        <begin position="221"/>
        <end position="242"/>
    </location>
</feature>
<keyword evidence="10" id="KW-0406">Ion transport</keyword>
<name>W2S707_CYPE1</name>
<evidence type="ECO:0000256" key="10">
    <source>
        <dbReference type="ARBA" id="ARBA00023065"/>
    </source>
</evidence>
<feature type="transmembrane region" description="Helical" evidence="13">
    <location>
        <begin position="135"/>
        <end position="153"/>
    </location>
</feature>
<dbReference type="PROSITE" id="PS51384">
    <property type="entry name" value="FAD_FR"/>
    <property type="match status" value="1"/>
</dbReference>
<evidence type="ECO:0000256" key="9">
    <source>
        <dbReference type="ARBA" id="ARBA00023002"/>
    </source>
</evidence>
<dbReference type="SUPFAM" id="SSF52343">
    <property type="entry name" value="Ferredoxin reductase-like, C-terminal NADP-linked domain"/>
    <property type="match status" value="1"/>
</dbReference>
<evidence type="ECO:0000313" key="15">
    <source>
        <dbReference type="EMBL" id="ETN44457.1"/>
    </source>
</evidence>
<keyword evidence="4" id="KW-0813">Transport</keyword>
<dbReference type="EMBL" id="KB822715">
    <property type="protein sequence ID" value="ETN44457.1"/>
    <property type="molecule type" value="Genomic_DNA"/>
</dbReference>
<keyword evidence="8 13" id="KW-1133">Transmembrane helix</keyword>
<evidence type="ECO:0000256" key="11">
    <source>
        <dbReference type="ARBA" id="ARBA00023136"/>
    </source>
</evidence>
<dbReference type="AlphaFoldDB" id="W2S707"/>
<evidence type="ECO:0000256" key="8">
    <source>
        <dbReference type="ARBA" id="ARBA00022989"/>
    </source>
</evidence>
<evidence type="ECO:0000256" key="12">
    <source>
        <dbReference type="ARBA" id="ARBA00048483"/>
    </source>
</evidence>
<feature type="domain" description="FAD-binding FR-type" evidence="14">
    <location>
        <begin position="243"/>
        <end position="353"/>
    </location>
</feature>
<keyword evidence="5" id="KW-1003">Cell membrane</keyword>
<feature type="transmembrane region" description="Helical" evidence="13">
    <location>
        <begin position="60"/>
        <end position="82"/>
    </location>
</feature>
<dbReference type="HOGENOM" id="CLU_010365_8_1_1"/>
<dbReference type="InterPro" id="IPR013121">
    <property type="entry name" value="Fe_red_NAD-bd_6"/>
</dbReference>
<dbReference type="Gene3D" id="3.40.50.80">
    <property type="entry name" value="Nucleotide-binding domain of ferredoxin-NADP reductase (FNR) module"/>
    <property type="match status" value="1"/>
</dbReference>
<dbReference type="Proteomes" id="UP000030752">
    <property type="component" value="Unassembled WGS sequence"/>
</dbReference>
<organism evidence="15 16">
    <name type="scientific">Cyphellophora europaea (strain CBS 101466)</name>
    <name type="common">Phialophora europaea</name>
    <dbReference type="NCBI Taxonomy" id="1220924"/>
    <lineage>
        <taxon>Eukaryota</taxon>
        <taxon>Fungi</taxon>
        <taxon>Dikarya</taxon>
        <taxon>Ascomycota</taxon>
        <taxon>Pezizomycotina</taxon>
        <taxon>Eurotiomycetes</taxon>
        <taxon>Chaetothyriomycetidae</taxon>
        <taxon>Chaetothyriales</taxon>
        <taxon>Cyphellophoraceae</taxon>
        <taxon>Cyphellophora</taxon>
    </lineage>
</organism>
<feature type="transmembrane region" description="Helical" evidence="13">
    <location>
        <begin position="102"/>
        <end position="123"/>
    </location>
</feature>
<feature type="transmembrane region" description="Helical" evidence="13">
    <location>
        <begin position="6"/>
        <end position="28"/>
    </location>
</feature>
<dbReference type="GO" id="GO:0005886">
    <property type="term" value="C:plasma membrane"/>
    <property type="evidence" value="ECO:0007669"/>
    <property type="project" value="UniProtKB-SubCell"/>
</dbReference>
<dbReference type="VEuPathDB" id="FungiDB:HMPREF1541_10638"/>
<protein>
    <recommendedName>
        <fullName evidence="3">ferric-chelate reductase (NADPH)</fullName>
        <ecNumber evidence="3">1.16.1.9</ecNumber>
    </recommendedName>
</protein>
<comment type="catalytic activity">
    <reaction evidence="12">
        <text>2 a Fe(II)-siderophore + NADP(+) + H(+) = 2 a Fe(III)-siderophore + NADPH</text>
        <dbReference type="Rhea" id="RHEA:28795"/>
        <dbReference type="Rhea" id="RHEA-COMP:11342"/>
        <dbReference type="Rhea" id="RHEA-COMP:11344"/>
        <dbReference type="ChEBI" id="CHEBI:15378"/>
        <dbReference type="ChEBI" id="CHEBI:29033"/>
        <dbReference type="ChEBI" id="CHEBI:29034"/>
        <dbReference type="ChEBI" id="CHEBI:57783"/>
        <dbReference type="ChEBI" id="CHEBI:58349"/>
        <dbReference type="EC" id="1.16.1.9"/>
    </reaction>
</comment>
<dbReference type="InterPro" id="IPR013112">
    <property type="entry name" value="FAD-bd_8"/>
</dbReference>
<dbReference type="GeneID" id="19977977"/>
<dbReference type="Pfam" id="PF01794">
    <property type="entry name" value="Ferric_reduct"/>
    <property type="match status" value="1"/>
</dbReference>
<gene>
    <name evidence="15" type="ORF">HMPREF1541_10638</name>
</gene>
<evidence type="ECO:0000256" key="5">
    <source>
        <dbReference type="ARBA" id="ARBA00022475"/>
    </source>
</evidence>
<dbReference type="Gene3D" id="2.40.30.10">
    <property type="entry name" value="Translation factors"/>
    <property type="match status" value="1"/>
</dbReference>
<dbReference type="InterPro" id="IPR051410">
    <property type="entry name" value="Ferric/Cupric_Reductase"/>
</dbReference>
<evidence type="ECO:0000256" key="4">
    <source>
        <dbReference type="ARBA" id="ARBA00022448"/>
    </source>
</evidence>
<reference evidence="15 16" key="1">
    <citation type="submission" date="2013-03" db="EMBL/GenBank/DDBJ databases">
        <title>The Genome Sequence of Phialophora europaea CBS 101466.</title>
        <authorList>
            <consortium name="The Broad Institute Genomics Platform"/>
            <person name="Cuomo C."/>
            <person name="de Hoog S."/>
            <person name="Gorbushina A."/>
            <person name="Walker B."/>
            <person name="Young S.K."/>
            <person name="Zeng Q."/>
            <person name="Gargeya S."/>
            <person name="Fitzgerald M."/>
            <person name="Haas B."/>
            <person name="Abouelleil A."/>
            <person name="Allen A.W."/>
            <person name="Alvarado L."/>
            <person name="Arachchi H.M."/>
            <person name="Berlin A.M."/>
            <person name="Chapman S.B."/>
            <person name="Gainer-Dewar J."/>
            <person name="Goldberg J."/>
            <person name="Griggs A."/>
            <person name="Gujja S."/>
            <person name="Hansen M."/>
            <person name="Howarth C."/>
            <person name="Imamovic A."/>
            <person name="Ireland A."/>
            <person name="Larimer J."/>
            <person name="McCowan C."/>
            <person name="Murphy C."/>
            <person name="Pearson M."/>
            <person name="Poon T.W."/>
            <person name="Priest M."/>
            <person name="Roberts A."/>
            <person name="Saif S."/>
            <person name="Shea T."/>
            <person name="Sisk P."/>
            <person name="Sykes S."/>
            <person name="Wortman J."/>
            <person name="Nusbaum C."/>
            <person name="Birren B."/>
        </authorList>
    </citation>
    <scope>NUCLEOTIDE SEQUENCE [LARGE SCALE GENOMIC DNA]</scope>
    <source>
        <strain evidence="15 16">CBS 101466</strain>
    </source>
</reference>
<comment type="similarity">
    <text evidence="2">Belongs to the ferric reductase (FRE) family.</text>
</comment>
<dbReference type="GO" id="GO:0015677">
    <property type="term" value="P:copper ion import"/>
    <property type="evidence" value="ECO:0007669"/>
    <property type="project" value="TreeGrafter"/>
</dbReference>
<evidence type="ECO:0000256" key="13">
    <source>
        <dbReference type="SAM" id="Phobius"/>
    </source>
</evidence>
<dbReference type="InterPro" id="IPR017938">
    <property type="entry name" value="Riboflavin_synthase-like_b-brl"/>
</dbReference>
<dbReference type="CDD" id="cd06186">
    <property type="entry name" value="NOX_Duox_like_FAD_NADP"/>
    <property type="match status" value="1"/>
</dbReference>
<feature type="transmembrane region" description="Helical" evidence="13">
    <location>
        <begin position="165"/>
        <end position="185"/>
    </location>
</feature>
<evidence type="ECO:0000256" key="1">
    <source>
        <dbReference type="ARBA" id="ARBA00004651"/>
    </source>
</evidence>
<keyword evidence="9" id="KW-0560">Oxidoreductase</keyword>
<dbReference type="PANTHER" id="PTHR32361:SF26">
    <property type="entry name" value="FAD-BINDING 8 DOMAIN-CONTAINING PROTEIN-RELATED"/>
    <property type="match status" value="1"/>
</dbReference>